<dbReference type="GO" id="GO:0000981">
    <property type="term" value="F:DNA-binding transcription factor activity, RNA polymerase II-specific"/>
    <property type="evidence" value="ECO:0007669"/>
    <property type="project" value="TreeGrafter"/>
</dbReference>
<feature type="region of interest" description="Disordered" evidence="15">
    <location>
        <begin position="131"/>
        <end position="181"/>
    </location>
</feature>
<comment type="function">
    <text evidence="1">May be involved in transcriptional regulation.</text>
</comment>
<dbReference type="PANTHER" id="PTHR23226:SF366">
    <property type="entry name" value="ZINC FINGER PROTEIN ZFP2"/>
    <property type="match status" value="1"/>
</dbReference>
<reference evidence="19" key="5">
    <citation type="submission" date="2025-05" db="UniProtKB">
        <authorList>
            <consortium name="Ensembl"/>
        </authorList>
    </citation>
    <scope>IDENTIFICATION</scope>
</reference>
<dbReference type="FunFam" id="3.30.160.60:FF:000097">
    <property type="entry name" value="Zinc finger protein"/>
    <property type="match status" value="1"/>
</dbReference>
<keyword evidence="10" id="KW-0238">DNA-binding</keyword>
<evidence type="ECO:0000256" key="10">
    <source>
        <dbReference type="ARBA" id="ARBA00023125"/>
    </source>
</evidence>
<accession>A0A671FYT2</accession>
<keyword evidence="8" id="KW-0832">Ubl conjugation</keyword>
<evidence type="ECO:0000256" key="1">
    <source>
        <dbReference type="ARBA" id="ARBA00003767"/>
    </source>
</evidence>
<dbReference type="FunFam" id="3.30.160.60:FF:001087">
    <property type="entry name" value="Zinc finger and SCAN domain-containing protein 26"/>
    <property type="match status" value="1"/>
</dbReference>
<evidence type="ECO:0000256" key="13">
    <source>
        <dbReference type="PROSITE-ProRule" id="PRU00042"/>
    </source>
</evidence>
<evidence type="ECO:0000313" key="19">
    <source>
        <dbReference type="Ensembl" id="ENSRFEP00010027738.1"/>
    </source>
</evidence>
<dbReference type="SMART" id="SM00355">
    <property type="entry name" value="ZnF_C2H2"/>
    <property type="match status" value="7"/>
</dbReference>
<dbReference type="GO" id="GO:0008270">
    <property type="term" value="F:zinc ion binding"/>
    <property type="evidence" value="ECO:0007669"/>
    <property type="project" value="UniProtKB-KW"/>
</dbReference>
<dbReference type="PANTHER" id="PTHR23226">
    <property type="entry name" value="ZINC FINGER AND SCAN DOMAIN-CONTAINING"/>
    <property type="match status" value="1"/>
</dbReference>
<evidence type="ECO:0000256" key="7">
    <source>
        <dbReference type="ARBA" id="ARBA00022833"/>
    </source>
</evidence>
<evidence type="ECO:0000256" key="6">
    <source>
        <dbReference type="ARBA" id="ARBA00022771"/>
    </source>
</evidence>
<dbReference type="GeneTree" id="ENSGT00940000162298"/>
<reference evidence="19 20" key="3">
    <citation type="submission" date="2018-12" db="EMBL/GenBank/DDBJ databases">
        <title>G10K-VGP greater horseshoe bat female genome, primary haplotype.</title>
        <authorList>
            <person name="Teeling E."/>
            <person name="Myers G."/>
            <person name="Vernes S."/>
            <person name="Pippel M."/>
            <person name="Winkler S."/>
            <person name="Fedrigo O."/>
            <person name="Rhie A."/>
            <person name="Koren S."/>
            <person name="Phillippy A."/>
            <person name="Lewin H."/>
            <person name="Damas J."/>
            <person name="Howe K."/>
            <person name="Mountcastle J."/>
            <person name="Jarvis E.D."/>
        </authorList>
    </citation>
    <scope>NUCLEOTIDE SEQUENCE [LARGE SCALE GENOMIC DNA]</scope>
</reference>
<keyword evidence="11" id="KW-0804">Transcription</keyword>
<evidence type="ECO:0000256" key="8">
    <source>
        <dbReference type="ARBA" id="ARBA00022843"/>
    </source>
</evidence>
<dbReference type="PROSITE" id="PS50804">
    <property type="entry name" value="SCAN_BOX"/>
    <property type="match status" value="1"/>
</dbReference>
<feature type="domain" description="C2H2-type" evidence="16">
    <location>
        <begin position="338"/>
        <end position="365"/>
    </location>
</feature>
<proteinExistence type="predicted"/>
<evidence type="ECO:0000256" key="14">
    <source>
        <dbReference type="PROSITE-ProRule" id="PRU00187"/>
    </source>
</evidence>
<feature type="compositionally biased region" description="Polar residues" evidence="15">
    <location>
        <begin position="480"/>
        <end position="496"/>
    </location>
</feature>
<evidence type="ECO:0000313" key="18">
    <source>
        <dbReference type="EMBL" id="KAF6294091.1"/>
    </source>
</evidence>
<dbReference type="FunFam" id="3.30.160.60:FF:000478">
    <property type="entry name" value="Zinc finger protein 133"/>
    <property type="match status" value="1"/>
</dbReference>
<dbReference type="GO" id="GO:0005654">
    <property type="term" value="C:nucleoplasm"/>
    <property type="evidence" value="ECO:0007669"/>
    <property type="project" value="Ensembl"/>
</dbReference>
<keyword evidence="5" id="KW-0677">Repeat</keyword>
<keyword evidence="7" id="KW-0862">Zinc</keyword>
<organism evidence="19 20">
    <name type="scientific">Rhinolophus ferrumequinum</name>
    <name type="common">Greater horseshoe bat</name>
    <dbReference type="NCBI Taxonomy" id="59479"/>
    <lineage>
        <taxon>Eukaryota</taxon>
        <taxon>Metazoa</taxon>
        <taxon>Chordata</taxon>
        <taxon>Craniata</taxon>
        <taxon>Vertebrata</taxon>
        <taxon>Euteleostomi</taxon>
        <taxon>Mammalia</taxon>
        <taxon>Eutheria</taxon>
        <taxon>Laurasiatheria</taxon>
        <taxon>Chiroptera</taxon>
        <taxon>Yinpterochiroptera</taxon>
        <taxon>Rhinolophoidea</taxon>
        <taxon>Rhinolophidae</taxon>
        <taxon>Rhinolophinae</taxon>
        <taxon>Rhinolophus</taxon>
    </lineage>
</organism>
<evidence type="ECO:0000256" key="12">
    <source>
        <dbReference type="ARBA" id="ARBA00023242"/>
    </source>
</evidence>
<dbReference type="Proteomes" id="UP000585614">
    <property type="component" value="Unassembled WGS sequence"/>
</dbReference>
<dbReference type="Pfam" id="PF00096">
    <property type="entry name" value="zf-C2H2"/>
    <property type="match status" value="7"/>
</dbReference>
<keyword evidence="6 13" id="KW-0863">Zinc-finger</keyword>
<dbReference type="InterPro" id="IPR036236">
    <property type="entry name" value="Znf_C2H2_sf"/>
</dbReference>
<dbReference type="FunFam" id="3.30.160.60:FF:001498">
    <property type="entry name" value="Zinc finger protein 404"/>
    <property type="match status" value="1"/>
</dbReference>
<dbReference type="CDD" id="cd07936">
    <property type="entry name" value="SCAN"/>
    <property type="match status" value="1"/>
</dbReference>
<keyword evidence="4" id="KW-0479">Metal-binding</keyword>
<feature type="domain" description="C2H2-type" evidence="16">
    <location>
        <begin position="366"/>
        <end position="393"/>
    </location>
</feature>
<evidence type="ECO:0000256" key="4">
    <source>
        <dbReference type="ARBA" id="ARBA00022723"/>
    </source>
</evidence>
<dbReference type="InterPro" id="IPR003309">
    <property type="entry name" value="SCAN_dom"/>
</dbReference>
<dbReference type="CTD" id="7741"/>
<feature type="domain" description="C2H2-type" evidence="16">
    <location>
        <begin position="422"/>
        <end position="449"/>
    </location>
</feature>
<dbReference type="OMA" id="PTEARCE"/>
<reference evidence="18 21" key="4">
    <citation type="journal article" date="2020" name="Nature">
        <title>Six reference-quality genomes reveal evolution of bat adaptations.</title>
        <authorList>
            <person name="Jebb D."/>
            <person name="Huang Z."/>
            <person name="Pippel M."/>
            <person name="Hughes G.M."/>
            <person name="Lavrichenko K."/>
            <person name="Devanna P."/>
            <person name="Winkler S."/>
            <person name="Jermiin L.S."/>
            <person name="Skirmuntt E.C."/>
            <person name="Katzourakis A."/>
            <person name="Burkitt-Gray L."/>
            <person name="Ray D.A."/>
            <person name="Sullivan K.A.M."/>
            <person name="Roscito J.G."/>
            <person name="Kirilenko B.M."/>
            <person name="Davalos L.M."/>
            <person name="Corthals A.P."/>
            <person name="Power M.L."/>
            <person name="Jones G."/>
            <person name="Ransome R.D."/>
            <person name="Dechmann D.K.N."/>
            <person name="Locatelli A.G."/>
            <person name="Puechmaille S.J."/>
            <person name="Fedrigo O."/>
            <person name="Jarvis E.D."/>
            <person name="Hiller M."/>
            <person name="Vernes S.C."/>
            <person name="Myers E.W."/>
            <person name="Teeling E.C."/>
        </authorList>
    </citation>
    <scope>NUCLEOTIDE SEQUENCE [LARGE SCALE GENOMIC DNA]</scope>
    <source>
        <strain evidence="18">MRhiFer1</strain>
        <tissue evidence="18">Lung</tissue>
    </source>
</reference>
<evidence type="ECO:0000256" key="2">
    <source>
        <dbReference type="ARBA" id="ARBA00004123"/>
    </source>
</evidence>
<feature type="region of interest" description="Disordered" evidence="15">
    <location>
        <begin position="475"/>
        <end position="502"/>
    </location>
</feature>
<keyword evidence="12 14" id="KW-0539">Nucleus</keyword>
<feature type="compositionally biased region" description="Basic and acidic residues" evidence="15">
    <location>
        <begin position="141"/>
        <end position="150"/>
    </location>
</feature>
<feature type="domain" description="C2H2-type" evidence="16">
    <location>
        <begin position="282"/>
        <end position="309"/>
    </location>
</feature>
<evidence type="ECO:0000313" key="21">
    <source>
        <dbReference type="Proteomes" id="UP000585614"/>
    </source>
</evidence>
<dbReference type="InterPro" id="IPR038269">
    <property type="entry name" value="SCAN_sf"/>
</dbReference>
<feature type="domain" description="C2H2-type" evidence="16">
    <location>
        <begin position="310"/>
        <end position="337"/>
    </location>
</feature>
<evidence type="ECO:0000256" key="9">
    <source>
        <dbReference type="ARBA" id="ARBA00023015"/>
    </source>
</evidence>
<dbReference type="FunFam" id="3.30.160.60:FF:000149">
    <property type="entry name" value="Zinc finger protein 569"/>
    <property type="match status" value="1"/>
</dbReference>
<dbReference type="FunFam" id="1.10.4020.10:FF:000001">
    <property type="entry name" value="zinc finger protein 263 isoform X1"/>
    <property type="match status" value="1"/>
</dbReference>
<dbReference type="PROSITE" id="PS00028">
    <property type="entry name" value="ZINC_FINGER_C2H2_1"/>
    <property type="match status" value="7"/>
</dbReference>
<dbReference type="SUPFAM" id="SSF57667">
    <property type="entry name" value="beta-beta-alpha zinc fingers"/>
    <property type="match status" value="4"/>
</dbReference>
<dbReference type="GeneID" id="117015292"/>
<dbReference type="FunFam" id="3.30.160.60:FF:000467">
    <property type="entry name" value="Zinc finger and SCAN domain-containing 21"/>
    <property type="match status" value="1"/>
</dbReference>
<evidence type="ECO:0000259" key="17">
    <source>
        <dbReference type="PROSITE" id="PS50804"/>
    </source>
</evidence>
<dbReference type="Ensembl" id="ENSRFET00010030119.1">
    <property type="protein sequence ID" value="ENSRFEP00010027738.1"/>
    <property type="gene ID" value="ENSRFEG00010018458.1"/>
</dbReference>
<name>A0A671FYT2_RHIFE</name>
<dbReference type="OrthoDB" id="6077919at2759"/>
<dbReference type="SUPFAM" id="SSF47353">
    <property type="entry name" value="Retrovirus capsid dimerization domain-like"/>
    <property type="match status" value="1"/>
</dbReference>
<gene>
    <name evidence="19" type="primary">ZSCAN26</name>
    <name evidence="18" type="ORF">mRhiFer1_019043</name>
</gene>
<dbReference type="GO" id="GO:0005829">
    <property type="term" value="C:cytosol"/>
    <property type="evidence" value="ECO:0007669"/>
    <property type="project" value="Ensembl"/>
</dbReference>
<keyword evidence="9" id="KW-0805">Transcription regulation</keyword>
<dbReference type="Gene3D" id="3.30.160.60">
    <property type="entry name" value="Classic Zinc Finger"/>
    <property type="match status" value="7"/>
</dbReference>
<dbReference type="GO" id="GO:0000978">
    <property type="term" value="F:RNA polymerase II cis-regulatory region sequence-specific DNA binding"/>
    <property type="evidence" value="ECO:0007669"/>
    <property type="project" value="TreeGrafter"/>
</dbReference>
<dbReference type="Pfam" id="PF02023">
    <property type="entry name" value="SCAN"/>
    <property type="match status" value="1"/>
</dbReference>
<dbReference type="InterPro" id="IPR013087">
    <property type="entry name" value="Znf_C2H2_type"/>
</dbReference>
<dbReference type="RefSeq" id="XP_032949761.1">
    <property type="nucleotide sequence ID" value="XM_033093870.1"/>
</dbReference>
<evidence type="ECO:0000256" key="3">
    <source>
        <dbReference type="ARBA" id="ARBA00022499"/>
    </source>
</evidence>
<sequence>MATALGTGPSLAPLNLKKEGLRVVKEDHRSAWGQGFQQGSSTGLGQEPWREQFRQLRYDEAGGPREALGRLRQLCRLWLRPETHSKEQMLELLVLEQFLSILPGELQARVCAQHPESGDAAVAALENMEADTGETGQQDLDQARKQDLRGQDAGPLRATPMQQGPRASEAPAPAEGKGEAARTEIGRLVVETGCCGVESSVKIPEPTEARCEDSDLKRQQAKSTAKVTTDCKCSARGDGVIQHSDPTKHDGVHQGGKLCDSEVCQSACRTGRQKMRSREKGHQCHECGKAFQRSSHLVRHEKTHRGEKPYQCKECAKVFSQNAGLLEHLRIHTGERPFLCIHCGKSFRRSSHLNRHQRIHSQEEPRQCEECGKTFSQALLLTHHQRTHTRSRSHQCAECGKAFNLTSDLIRHHRIHTGEKPFRCHVCQKAFRLNSHLAQHVRIHNEEKPYECSECGEAFRQRSGLFQHQRYRHKDKALAETSSPCETSQSSNQHTALQEKPC</sequence>
<evidence type="ECO:0000256" key="15">
    <source>
        <dbReference type="SAM" id="MobiDB-lite"/>
    </source>
</evidence>
<feature type="domain" description="C2H2-type" evidence="16">
    <location>
        <begin position="450"/>
        <end position="478"/>
    </location>
</feature>
<dbReference type="Gene3D" id="1.10.4020.10">
    <property type="entry name" value="DNA breaking-rejoining enzymes"/>
    <property type="match status" value="1"/>
</dbReference>
<dbReference type="AlphaFoldDB" id="A0A671FYT2"/>
<comment type="subcellular location">
    <subcellularLocation>
        <location evidence="2 14">Nucleus</location>
    </subcellularLocation>
</comment>
<dbReference type="Proteomes" id="UP000472240">
    <property type="component" value="Chromosome 22"/>
</dbReference>
<evidence type="ECO:0000259" key="16">
    <source>
        <dbReference type="PROSITE" id="PS50157"/>
    </source>
</evidence>
<dbReference type="KEGG" id="rfq:117015292"/>
<reference evidence="19 20" key="1">
    <citation type="journal article" date="2015" name="Annu Rev Anim Biosci">
        <title>The Genome 10K Project: a way forward.</title>
        <authorList>
            <person name="Koepfli K.P."/>
            <person name="Paten B."/>
            <person name="O'Brien S.J."/>
            <person name="Koepfli K.P."/>
            <person name="Paten B."/>
            <person name="Antunes A."/>
            <person name="Belov K."/>
            <person name="Bustamante C."/>
            <person name="Castoe T.A."/>
            <person name="Clawson H."/>
            <person name="Crawford A.J."/>
            <person name="Diekhans M."/>
            <person name="Distel D."/>
            <person name="Durbin R."/>
            <person name="Earl D."/>
            <person name="Fujita M.K."/>
            <person name="Gamble T."/>
            <person name="Georges A."/>
            <person name="Gemmell N."/>
            <person name="Gilbert M.T."/>
            <person name="Graves J.M."/>
            <person name="Green R.E."/>
            <person name="Hickey G."/>
            <person name="Jarvis E.D."/>
            <person name="Johnson W."/>
            <person name="Komissarov A."/>
            <person name="Korf I."/>
            <person name="Kuhn R."/>
            <person name="Larkin D.M."/>
            <person name="Lewin H."/>
            <person name="Lopez J.V."/>
            <person name="Ma J."/>
            <person name="Marques-Bonet T."/>
            <person name="Miller W."/>
            <person name="Murphy R."/>
            <person name="Pevzner P."/>
            <person name="Shapiro B."/>
            <person name="Steiner C."/>
            <person name="Tamazian G."/>
            <person name="Venkatesh B."/>
            <person name="Wang J."/>
            <person name="Wayne R."/>
            <person name="Wiley E."/>
            <person name="Yang H."/>
            <person name="Zhang G."/>
            <person name="Haussler D."/>
            <person name="Ryder O."/>
            <person name="O'Brien S.J."/>
        </authorList>
    </citation>
    <scope>NUCLEOTIDE SEQUENCE</scope>
</reference>
<dbReference type="EMBL" id="JACAGC010000021">
    <property type="protein sequence ID" value="KAF6294091.1"/>
    <property type="molecule type" value="Genomic_DNA"/>
</dbReference>
<evidence type="ECO:0000256" key="5">
    <source>
        <dbReference type="ARBA" id="ARBA00022737"/>
    </source>
</evidence>
<feature type="domain" description="SCAN box" evidence="17">
    <location>
        <begin position="50"/>
        <end position="129"/>
    </location>
</feature>
<protein>
    <submittedName>
        <fullName evidence="18 19">Zinc finger and SCAN domain containing 26</fullName>
    </submittedName>
</protein>
<keyword evidence="20" id="KW-1185">Reference proteome</keyword>
<dbReference type="SMART" id="SM00431">
    <property type="entry name" value="SCAN"/>
    <property type="match status" value="1"/>
</dbReference>
<keyword evidence="3" id="KW-1017">Isopeptide bond</keyword>
<feature type="domain" description="C2H2-type" evidence="16">
    <location>
        <begin position="394"/>
        <end position="421"/>
    </location>
</feature>
<dbReference type="PROSITE" id="PS50157">
    <property type="entry name" value="ZINC_FINGER_C2H2_2"/>
    <property type="match status" value="7"/>
</dbReference>
<reference evidence="19 20" key="2">
    <citation type="journal article" date="2018" name="Annu Rev Anim Biosci">
        <title>Bat Biology, Genomes, and the Bat1K Project: To Generate Chromosome-Level Genomes for All Living Bat Species.</title>
        <authorList>
            <person name="Teeling E.C."/>
            <person name="Vernes S.C."/>
            <person name="Davalos L.M."/>
            <person name="Ray D.A."/>
            <person name="Gilbert M.T.P."/>
            <person name="Myers E."/>
        </authorList>
    </citation>
    <scope>NUCLEOTIDE SEQUENCE</scope>
</reference>
<dbReference type="FunFam" id="3.30.160.60:FF:002516">
    <property type="entry name" value="Zinc finger and SCAN domain-containing protein 26"/>
    <property type="match status" value="1"/>
</dbReference>
<evidence type="ECO:0000313" key="20">
    <source>
        <dbReference type="Proteomes" id="UP000472240"/>
    </source>
</evidence>
<evidence type="ECO:0000256" key="11">
    <source>
        <dbReference type="ARBA" id="ARBA00023163"/>
    </source>
</evidence>